<keyword evidence="2" id="KW-1185">Reference proteome</keyword>
<organism evidence="1 2">
    <name type="scientific">Mycolicibacterium novocastrense</name>
    <name type="common">Mycobacterium novocastrense</name>
    <dbReference type="NCBI Taxonomy" id="59813"/>
    <lineage>
        <taxon>Bacteria</taxon>
        <taxon>Bacillati</taxon>
        <taxon>Actinomycetota</taxon>
        <taxon>Actinomycetes</taxon>
        <taxon>Mycobacteriales</taxon>
        <taxon>Mycobacteriaceae</taxon>
        <taxon>Mycolicibacterium</taxon>
    </lineage>
</organism>
<comment type="caution">
    <text evidence="1">The sequence shown here is derived from an EMBL/GenBank/DDBJ whole genome shotgun (WGS) entry which is preliminary data.</text>
</comment>
<reference evidence="1 2" key="1">
    <citation type="journal article" date="2016" name="Genome Announc.">
        <title>Draft Genome Sequences of Five Rapidly Growing Mycobacterium Species, M. thermoresistibile, M. fortuitum subsp. acetamidolyticum, M. canariasense, M. brisbanense, and M. novocastrense.</title>
        <authorList>
            <person name="Katahira K."/>
            <person name="Ogura Y."/>
            <person name="Gotoh Y."/>
            <person name="Hayashi T."/>
        </authorList>
    </citation>
    <scope>NUCLEOTIDE SEQUENCE [LARGE SCALE GENOMIC DNA]</scope>
    <source>
        <strain evidence="1 2">JCM18114</strain>
    </source>
</reference>
<dbReference type="Proteomes" id="UP000069773">
    <property type="component" value="Unassembled WGS sequence"/>
</dbReference>
<dbReference type="EMBL" id="BCTA01000013">
    <property type="protein sequence ID" value="GAT07704.1"/>
    <property type="molecule type" value="Genomic_DNA"/>
</dbReference>
<sequence>MKIDDPNREKLPDSPDADPREVLDYLLRYSGPEIPSDVKQADVADMLKLNNWLWWETQRRELQILKIGRTRGLFLSQLGAQLGVKKQGILDRIDRMEALLRHDRPDEQISRDERRRKRQARQRHDAEEAWLEAHQDQLLTLIERMVSHANRYGVDGDDPELGRWVDELAADARDHALTSTTMVILGLAVDELRSAPGSWPSTAPARMPCTATWRAPSCCAAGSQS</sequence>
<gene>
    <name evidence="1" type="ORF">RMCN_0837</name>
</gene>
<dbReference type="RefSeq" id="WP_234787564.1">
    <property type="nucleotide sequence ID" value="NZ_BCTA01000013.1"/>
</dbReference>
<name>A0ABQ0KEN6_MYCNV</name>
<evidence type="ECO:0000313" key="1">
    <source>
        <dbReference type="EMBL" id="GAT07704.1"/>
    </source>
</evidence>
<protein>
    <submittedName>
        <fullName evidence="1">Uncharacterized protein</fullName>
    </submittedName>
</protein>
<accession>A0ABQ0KEN6</accession>
<proteinExistence type="predicted"/>
<evidence type="ECO:0000313" key="2">
    <source>
        <dbReference type="Proteomes" id="UP000069773"/>
    </source>
</evidence>